<feature type="non-terminal residue" evidence="4">
    <location>
        <position position="1"/>
    </location>
</feature>
<reference evidence="4 5" key="1">
    <citation type="journal article" date="2021" name="Syst. Appl. Microbiol.">
        <title>nCampylobacter vulpis sp. nov. isolated from wild red foxes.</title>
        <authorList>
            <person name="Parisi A."/>
            <person name="Chiara M."/>
            <person name="Caffara M."/>
            <person name="Mion D."/>
            <person name="Miller W.G."/>
            <person name="Caruso M."/>
            <person name="Manzari C."/>
            <person name="Florio D."/>
            <person name="Capozzi L."/>
            <person name="D'Erchia A.M."/>
            <person name="Manzulli V."/>
            <person name="Zanoni R.G."/>
        </authorList>
    </citation>
    <scope>NUCLEOTIDE SEQUENCE [LARGE SCALE GENOMIC DNA]</scope>
    <source>
        <strain evidence="4 5">52/13</strain>
    </source>
</reference>
<evidence type="ECO:0000256" key="2">
    <source>
        <dbReference type="ARBA" id="ARBA00022679"/>
    </source>
</evidence>
<dbReference type="InterPro" id="IPR012327">
    <property type="entry name" value="MeTrfase_D12"/>
</dbReference>
<accession>A0ABS5P4Q2</accession>
<dbReference type="EMBL" id="VJYU01000039">
    <property type="protein sequence ID" value="MBS4241685.1"/>
    <property type="molecule type" value="Genomic_DNA"/>
</dbReference>
<name>A0ABS5P4Q2_9BACT</name>
<organism evidence="4 5">
    <name type="scientific">Campylobacter vulpis</name>
    <dbReference type="NCBI Taxonomy" id="1655500"/>
    <lineage>
        <taxon>Bacteria</taxon>
        <taxon>Pseudomonadati</taxon>
        <taxon>Campylobacterota</taxon>
        <taxon>Epsilonproteobacteria</taxon>
        <taxon>Campylobacterales</taxon>
        <taxon>Campylobacteraceae</taxon>
        <taxon>Campylobacter</taxon>
    </lineage>
</organism>
<dbReference type="RefSeq" id="WP_213243898.1">
    <property type="nucleotide sequence ID" value="NZ_VJYP01000045.1"/>
</dbReference>
<dbReference type="InterPro" id="IPR029063">
    <property type="entry name" value="SAM-dependent_MTases_sf"/>
</dbReference>
<keyword evidence="1 4" id="KW-0489">Methyltransferase</keyword>
<keyword evidence="2" id="KW-0808">Transferase</keyword>
<protein>
    <submittedName>
        <fullName evidence="4">DNA adenine methylase</fullName>
    </submittedName>
</protein>
<dbReference type="GO" id="GO:0008168">
    <property type="term" value="F:methyltransferase activity"/>
    <property type="evidence" value="ECO:0007669"/>
    <property type="project" value="UniProtKB-KW"/>
</dbReference>
<evidence type="ECO:0000256" key="1">
    <source>
        <dbReference type="ARBA" id="ARBA00022603"/>
    </source>
</evidence>
<dbReference type="SUPFAM" id="SSF53335">
    <property type="entry name" value="S-adenosyl-L-methionine-dependent methyltransferases"/>
    <property type="match status" value="1"/>
</dbReference>
<comment type="caution">
    <text evidence="4">The sequence shown here is derived from an EMBL/GenBank/DDBJ whole genome shotgun (WGS) entry which is preliminary data.</text>
</comment>
<sequence length="108" mass="12900">FFYCDPPYFLEGDSKMFKGIYPMRNFPIHHNSFNHELLAICLKNHKGKFVLSYNDCEFVREAYKDFKILEPKWQYTMGQGETRMGKNRIERGDADNTKQSHELLIIKE</sequence>
<dbReference type="Gene3D" id="3.40.50.150">
    <property type="entry name" value="Vaccinia Virus protein VP39"/>
    <property type="match status" value="1"/>
</dbReference>
<dbReference type="GO" id="GO:0032259">
    <property type="term" value="P:methylation"/>
    <property type="evidence" value="ECO:0007669"/>
    <property type="project" value="UniProtKB-KW"/>
</dbReference>
<keyword evidence="3" id="KW-0949">S-adenosyl-L-methionine</keyword>
<gene>
    <name evidence="4" type="ORF">CVU5213_08160</name>
</gene>
<dbReference type="Proteomes" id="UP000811399">
    <property type="component" value="Unassembled WGS sequence"/>
</dbReference>
<evidence type="ECO:0000256" key="3">
    <source>
        <dbReference type="ARBA" id="ARBA00022691"/>
    </source>
</evidence>
<keyword evidence="5" id="KW-1185">Reference proteome</keyword>
<evidence type="ECO:0000313" key="4">
    <source>
        <dbReference type="EMBL" id="MBS4241685.1"/>
    </source>
</evidence>
<proteinExistence type="predicted"/>
<evidence type="ECO:0000313" key="5">
    <source>
        <dbReference type="Proteomes" id="UP000811399"/>
    </source>
</evidence>
<dbReference type="Pfam" id="PF02086">
    <property type="entry name" value="MethyltransfD12"/>
    <property type="match status" value="1"/>
</dbReference>